<dbReference type="InterPro" id="IPR051910">
    <property type="entry name" value="ComF/GntX_DNA_util-trans"/>
</dbReference>
<accession>A0ABU5N6A1</accession>
<feature type="domain" description="Phosphoribosyltransferase" evidence="2">
    <location>
        <begin position="119"/>
        <end position="216"/>
    </location>
</feature>
<dbReference type="RefSeq" id="WP_194425075.1">
    <property type="nucleotide sequence ID" value="NZ_BAAAPT010000001.1"/>
</dbReference>
<comment type="caution">
    <text evidence="3">The sequence shown here is derived from an EMBL/GenBank/DDBJ whole genome shotgun (WGS) entry which is preliminary data.</text>
</comment>
<protein>
    <submittedName>
        <fullName evidence="3">Phosphoribosyltransferase family protein</fullName>
    </submittedName>
</protein>
<sequence>MQIGIPAAVREALGDVGALLFPVECAGCGAGDVSLCAACRTALTPMPTVRTVAGARVCSALRFEGVTADVIRTLKEDGRTSLAGPLGAALAVAVARTRPGLPEDAVFVPVPSSRASFRRRGFRPVETLMRRAGVPITRALRPTRSTADQRGLEVAERAANVSGAFEGRRVAGQVVVVVDDVVTTGATLAEAIRALRASGARVAAAVTLADTPRRSMFAEREADACGIRT</sequence>
<evidence type="ECO:0000313" key="4">
    <source>
        <dbReference type="Proteomes" id="UP001291912"/>
    </source>
</evidence>
<keyword evidence="3" id="KW-0808">Transferase</keyword>
<evidence type="ECO:0000313" key="3">
    <source>
        <dbReference type="EMBL" id="MDZ8161580.1"/>
    </source>
</evidence>
<gene>
    <name evidence="3" type="ORF">R2Q92_06980</name>
</gene>
<evidence type="ECO:0000256" key="1">
    <source>
        <dbReference type="ARBA" id="ARBA00008007"/>
    </source>
</evidence>
<dbReference type="Gene3D" id="3.40.50.2020">
    <property type="match status" value="1"/>
</dbReference>
<dbReference type="CDD" id="cd06223">
    <property type="entry name" value="PRTases_typeI"/>
    <property type="match status" value="1"/>
</dbReference>
<dbReference type="EMBL" id="JAWJYN010000001">
    <property type="protein sequence ID" value="MDZ8161580.1"/>
    <property type="molecule type" value="Genomic_DNA"/>
</dbReference>
<evidence type="ECO:0000259" key="2">
    <source>
        <dbReference type="Pfam" id="PF00156"/>
    </source>
</evidence>
<dbReference type="InterPro" id="IPR029057">
    <property type="entry name" value="PRTase-like"/>
</dbReference>
<dbReference type="SUPFAM" id="SSF53271">
    <property type="entry name" value="PRTase-like"/>
    <property type="match status" value="1"/>
</dbReference>
<comment type="similarity">
    <text evidence="1">Belongs to the ComF/GntX family.</text>
</comment>
<organism evidence="3 4">
    <name type="scientific">Microbacterium aquimaris</name>
    <dbReference type="NCBI Taxonomy" id="459816"/>
    <lineage>
        <taxon>Bacteria</taxon>
        <taxon>Bacillati</taxon>
        <taxon>Actinomycetota</taxon>
        <taxon>Actinomycetes</taxon>
        <taxon>Micrococcales</taxon>
        <taxon>Microbacteriaceae</taxon>
        <taxon>Microbacterium</taxon>
    </lineage>
</organism>
<dbReference type="PANTHER" id="PTHR47505">
    <property type="entry name" value="DNA UTILIZATION PROTEIN YHGH"/>
    <property type="match status" value="1"/>
</dbReference>
<dbReference type="GO" id="GO:0016757">
    <property type="term" value="F:glycosyltransferase activity"/>
    <property type="evidence" value="ECO:0007669"/>
    <property type="project" value="UniProtKB-KW"/>
</dbReference>
<proteinExistence type="inferred from homology"/>
<name>A0ABU5N6A1_9MICO</name>
<dbReference type="Pfam" id="PF00156">
    <property type="entry name" value="Pribosyltran"/>
    <property type="match status" value="1"/>
</dbReference>
<reference evidence="3 4" key="1">
    <citation type="submission" date="2023-10" db="EMBL/GenBank/DDBJ databases">
        <title>Microbacterium xanthum sp. nov., isolated from seaweed.</title>
        <authorList>
            <person name="Lee S.D."/>
        </authorList>
    </citation>
    <scope>NUCLEOTIDE SEQUENCE [LARGE SCALE GENOMIC DNA]</scope>
    <source>
        <strain evidence="3 4">KCTC 19124</strain>
    </source>
</reference>
<dbReference type="PANTHER" id="PTHR47505:SF1">
    <property type="entry name" value="DNA UTILIZATION PROTEIN YHGH"/>
    <property type="match status" value="1"/>
</dbReference>
<dbReference type="Proteomes" id="UP001291912">
    <property type="component" value="Unassembled WGS sequence"/>
</dbReference>
<dbReference type="InterPro" id="IPR000836">
    <property type="entry name" value="PRTase_dom"/>
</dbReference>
<keyword evidence="3" id="KW-0328">Glycosyltransferase</keyword>
<keyword evidence="4" id="KW-1185">Reference proteome</keyword>